<evidence type="ECO:0000313" key="5">
    <source>
        <dbReference type="Proteomes" id="UP000649328"/>
    </source>
</evidence>
<dbReference type="Pfam" id="PF00276">
    <property type="entry name" value="Ribosomal_L23"/>
    <property type="match status" value="1"/>
</dbReference>
<gene>
    <name evidence="4" type="ORF">HF325_005973</name>
</gene>
<dbReference type="EMBL" id="JACBPP010000009">
    <property type="protein sequence ID" value="KAF7999297.1"/>
    <property type="molecule type" value="Genomic_DNA"/>
</dbReference>
<dbReference type="GO" id="GO:0006412">
    <property type="term" value="P:translation"/>
    <property type="evidence" value="ECO:0007669"/>
    <property type="project" value="InterPro"/>
</dbReference>
<dbReference type="Proteomes" id="UP000649328">
    <property type="component" value="Unassembled WGS sequence"/>
</dbReference>
<comment type="caution">
    <text evidence="4">The sequence shown here is derived from an EMBL/GenBank/DDBJ whole genome shotgun (WGS) entry which is preliminary data.</text>
</comment>
<dbReference type="SUPFAM" id="SSF54189">
    <property type="entry name" value="Ribosomal proteins S24e, L23 and L15e"/>
    <property type="match status" value="1"/>
</dbReference>
<keyword evidence="5" id="KW-1185">Reference proteome</keyword>
<dbReference type="InterPro" id="IPR013025">
    <property type="entry name" value="Ribosomal_uL23-like"/>
</dbReference>
<evidence type="ECO:0000256" key="2">
    <source>
        <dbReference type="ARBA" id="ARBA00022980"/>
    </source>
</evidence>
<dbReference type="InterPro" id="IPR012677">
    <property type="entry name" value="Nucleotide-bd_a/b_plait_sf"/>
</dbReference>
<organism evidence="4 5">
    <name type="scientific">Metschnikowia pulcherrima</name>
    <dbReference type="NCBI Taxonomy" id="27326"/>
    <lineage>
        <taxon>Eukaryota</taxon>
        <taxon>Fungi</taxon>
        <taxon>Dikarya</taxon>
        <taxon>Ascomycota</taxon>
        <taxon>Saccharomycotina</taxon>
        <taxon>Pichiomycetes</taxon>
        <taxon>Metschnikowiaceae</taxon>
        <taxon>Metschnikowia</taxon>
    </lineage>
</organism>
<keyword evidence="3" id="KW-0687">Ribonucleoprotein</keyword>
<dbReference type="GO" id="GO:1990904">
    <property type="term" value="C:ribonucleoprotein complex"/>
    <property type="evidence" value="ECO:0007669"/>
    <property type="project" value="UniProtKB-KW"/>
</dbReference>
<dbReference type="PANTHER" id="PTHR11620">
    <property type="entry name" value="60S RIBOSOMAL PROTEIN L23A"/>
    <property type="match status" value="1"/>
</dbReference>
<dbReference type="InterPro" id="IPR012678">
    <property type="entry name" value="Ribosomal_uL23/eL15/eS24_sf"/>
</dbReference>
<dbReference type="OrthoDB" id="1267328at2759"/>
<keyword evidence="2" id="KW-0689">Ribosomal protein</keyword>
<dbReference type="Gene3D" id="3.30.70.330">
    <property type="match status" value="1"/>
</dbReference>
<dbReference type="GO" id="GO:0005840">
    <property type="term" value="C:ribosome"/>
    <property type="evidence" value="ECO:0007669"/>
    <property type="project" value="UniProtKB-KW"/>
</dbReference>
<accession>A0A8H7GLQ8</accession>
<proteinExistence type="inferred from homology"/>
<name>A0A8H7GLQ8_9ASCO</name>
<protein>
    <submittedName>
        <fullName evidence="4">Uncharacterized protein</fullName>
    </submittedName>
</protein>
<reference evidence="4" key="1">
    <citation type="submission" date="2020-10" db="EMBL/GenBank/DDBJ databases">
        <title>The Whole-Genome Sequence of Metschnikowia persimmonesis, a Novel Endophytic Yeast Species Isolated from Medicinal Plant Diospyros kaki Thumb.</title>
        <authorList>
            <person name="Rahmat E."/>
            <person name="Kang Y."/>
        </authorList>
    </citation>
    <scope>NUCLEOTIDE SEQUENCE</scope>
    <source>
        <strain evidence="4">KIOM G15050</strain>
    </source>
</reference>
<sequence>MKRYEQSRLPGHSLVFEMMHINVCAMLLLNAHAELDISIDGYFKKLRLLHEAYTLLMEKYDLMGSKQAHMRIFEIQALQTKHNLETLSLSSETAIERTRDGNTLLFQSSLKANKHQIKAAVKALYEVDVEKINTMIRLNRFK</sequence>
<evidence type="ECO:0000256" key="1">
    <source>
        <dbReference type="ARBA" id="ARBA00006700"/>
    </source>
</evidence>
<evidence type="ECO:0000313" key="4">
    <source>
        <dbReference type="EMBL" id="KAF7999297.1"/>
    </source>
</evidence>
<dbReference type="GO" id="GO:0003735">
    <property type="term" value="F:structural constituent of ribosome"/>
    <property type="evidence" value="ECO:0007669"/>
    <property type="project" value="InterPro"/>
</dbReference>
<comment type="similarity">
    <text evidence="1">Belongs to the universal ribosomal protein uL23 family.</text>
</comment>
<evidence type="ECO:0000256" key="3">
    <source>
        <dbReference type="ARBA" id="ARBA00023274"/>
    </source>
</evidence>
<dbReference type="AlphaFoldDB" id="A0A8H7GLQ8"/>